<sequence length="468" mass="53826">MVEQQKGCAVDGGCPSDYVAVSVAAFSMIMLLSRLALPFLVHKTPTTKGSGFWLLWIQVFASFNLTLSLVMSVNFLKFQRMHWWNSCYIWAGWVEGPFGFGLLMSCRFVQAFKLYYLFVKRRLPPIRTVVLLPLLLLPWLAAVAFLHIKRPLNERCHYRSQWVILMVGIHLLYIASIVAITRSLRHIEFRFHEFKDLMQGIVVSTIAVGVWVAAYVLNEVHEDIAWLQVTSRCFLLVTASFLVLAFYSISVSQPLLSQVSFRRRDRHEFETMGEALRIPDSERLQPMEPILDIDSSESLDKLLRNKKFRQSFMAFADSCLAGESVHFCDEVDELDKIPVNDPVRRIYMTRHIIEKYIRAGATMEVNISHRTRQGILDTLDLAHPGLFSNAINELMHLMKTNLANDYWSSIFFVKYKEESNKQQHGVEFIEPVNVWDHSPRLSSVNGAADDPFHQEQPLKVSSSRMSDS</sequence>
<evidence type="ECO:0000256" key="2">
    <source>
        <dbReference type="SAM" id="Phobius"/>
    </source>
</evidence>
<dbReference type="AlphaFoldDB" id="A0AA41RTZ0"/>
<dbReference type="PROSITE" id="PS50132">
    <property type="entry name" value="RGS"/>
    <property type="match status" value="1"/>
</dbReference>
<evidence type="ECO:0000256" key="1">
    <source>
        <dbReference type="SAM" id="MobiDB-lite"/>
    </source>
</evidence>
<feature type="region of interest" description="Disordered" evidence="1">
    <location>
        <begin position="440"/>
        <end position="468"/>
    </location>
</feature>
<dbReference type="InterPro" id="IPR036305">
    <property type="entry name" value="RGS_sf"/>
</dbReference>
<evidence type="ECO:0000313" key="4">
    <source>
        <dbReference type="EMBL" id="MCL7024406.1"/>
    </source>
</evidence>
<evidence type="ECO:0000259" key="3">
    <source>
        <dbReference type="PROSITE" id="PS50132"/>
    </source>
</evidence>
<keyword evidence="2" id="KW-0812">Transmembrane</keyword>
<dbReference type="Pfam" id="PF00615">
    <property type="entry name" value="RGS"/>
    <property type="match status" value="1"/>
</dbReference>
<gene>
    <name evidence="4" type="ORF">MKW94_019915</name>
</gene>
<dbReference type="PANTHER" id="PTHR10845">
    <property type="entry name" value="REGULATOR OF G PROTEIN SIGNALING"/>
    <property type="match status" value="1"/>
</dbReference>
<accession>A0AA41RTZ0</accession>
<feature type="transmembrane region" description="Helical" evidence="2">
    <location>
        <begin position="53"/>
        <end position="76"/>
    </location>
</feature>
<dbReference type="InterPro" id="IPR016137">
    <property type="entry name" value="RGS"/>
</dbReference>
<dbReference type="Proteomes" id="UP001177140">
    <property type="component" value="Unassembled WGS sequence"/>
</dbReference>
<feature type="transmembrane region" description="Helical" evidence="2">
    <location>
        <begin position="160"/>
        <end position="180"/>
    </location>
</feature>
<keyword evidence="5" id="KW-1185">Reference proteome</keyword>
<feature type="compositionally biased region" description="Polar residues" evidence="1">
    <location>
        <begin position="459"/>
        <end position="468"/>
    </location>
</feature>
<proteinExistence type="predicted"/>
<feature type="transmembrane region" description="Helical" evidence="2">
    <location>
        <begin position="229"/>
        <end position="256"/>
    </location>
</feature>
<dbReference type="EMBL" id="JAJJMA010034152">
    <property type="protein sequence ID" value="MCL7024406.1"/>
    <property type="molecule type" value="Genomic_DNA"/>
</dbReference>
<reference evidence="4" key="1">
    <citation type="submission" date="2022-03" db="EMBL/GenBank/DDBJ databases">
        <title>A functionally conserved STORR gene fusion in Papaver species that diverged 16.8 million years ago.</title>
        <authorList>
            <person name="Catania T."/>
        </authorList>
    </citation>
    <scope>NUCLEOTIDE SEQUENCE</scope>
    <source>
        <strain evidence="4">S-191538</strain>
    </source>
</reference>
<evidence type="ECO:0000313" key="5">
    <source>
        <dbReference type="Proteomes" id="UP001177140"/>
    </source>
</evidence>
<feature type="domain" description="RGS" evidence="3">
    <location>
        <begin position="298"/>
        <end position="416"/>
    </location>
</feature>
<feature type="transmembrane region" description="Helical" evidence="2">
    <location>
        <begin position="88"/>
        <end position="109"/>
    </location>
</feature>
<keyword evidence="2" id="KW-1133">Transmembrane helix</keyword>
<dbReference type="InterPro" id="IPR044926">
    <property type="entry name" value="RGS_subdomain_2"/>
</dbReference>
<dbReference type="SUPFAM" id="SSF48097">
    <property type="entry name" value="Regulator of G-protein signaling, RGS"/>
    <property type="match status" value="1"/>
</dbReference>
<dbReference type="PANTHER" id="PTHR10845:SF192">
    <property type="entry name" value="DOUBLE HIT, ISOFORM B"/>
    <property type="match status" value="1"/>
</dbReference>
<feature type="transmembrane region" description="Helical" evidence="2">
    <location>
        <begin position="20"/>
        <end position="41"/>
    </location>
</feature>
<protein>
    <recommendedName>
        <fullName evidence="3">RGS domain-containing protein</fullName>
    </recommendedName>
</protein>
<feature type="transmembrane region" description="Helical" evidence="2">
    <location>
        <begin position="200"/>
        <end position="217"/>
    </location>
</feature>
<organism evidence="4 5">
    <name type="scientific">Papaver nudicaule</name>
    <name type="common">Iceland poppy</name>
    <dbReference type="NCBI Taxonomy" id="74823"/>
    <lineage>
        <taxon>Eukaryota</taxon>
        <taxon>Viridiplantae</taxon>
        <taxon>Streptophyta</taxon>
        <taxon>Embryophyta</taxon>
        <taxon>Tracheophyta</taxon>
        <taxon>Spermatophyta</taxon>
        <taxon>Magnoliopsida</taxon>
        <taxon>Ranunculales</taxon>
        <taxon>Papaveraceae</taxon>
        <taxon>Papaveroideae</taxon>
        <taxon>Papaver</taxon>
    </lineage>
</organism>
<dbReference type="SMART" id="SM00315">
    <property type="entry name" value="RGS"/>
    <property type="match status" value="1"/>
</dbReference>
<dbReference type="Gene3D" id="1.10.167.10">
    <property type="entry name" value="Regulator of G-protein Signalling 4, domain 2"/>
    <property type="match status" value="1"/>
</dbReference>
<feature type="transmembrane region" description="Helical" evidence="2">
    <location>
        <begin position="129"/>
        <end position="148"/>
    </location>
</feature>
<comment type="caution">
    <text evidence="4">The sequence shown here is derived from an EMBL/GenBank/DDBJ whole genome shotgun (WGS) entry which is preliminary data.</text>
</comment>
<name>A0AA41RTZ0_PAPNU</name>
<keyword evidence="2" id="KW-0472">Membrane</keyword>